<comment type="similarity">
    <text evidence="1">Belongs to the sigma-70 factor family. ECF subfamily.</text>
</comment>
<keyword evidence="2" id="KW-0805">Transcription regulation</keyword>
<dbReference type="CDD" id="cd06171">
    <property type="entry name" value="Sigma70_r4"/>
    <property type="match status" value="1"/>
</dbReference>
<feature type="domain" description="RNA polymerase sigma factor 70 region 4 type 2" evidence="8">
    <location>
        <begin position="143"/>
        <end position="194"/>
    </location>
</feature>
<dbReference type="InterPro" id="IPR013325">
    <property type="entry name" value="RNA_pol_sigma_r2"/>
</dbReference>
<dbReference type="InterPro" id="IPR014284">
    <property type="entry name" value="RNA_pol_sigma-70_dom"/>
</dbReference>
<dbReference type="SUPFAM" id="SSF88659">
    <property type="entry name" value="Sigma3 and sigma4 domains of RNA polymerase sigma factors"/>
    <property type="match status" value="1"/>
</dbReference>
<protein>
    <recommendedName>
        <fullName evidence="10">RNA polymerase ECF-type sigma factor</fullName>
    </recommendedName>
</protein>
<keyword evidence="3" id="KW-0731">Sigma factor</keyword>
<evidence type="ECO:0000259" key="8">
    <source>
        <dbReference type="Pfam" id="PF08281"/>
    </source>
</evidence>
<dbReference type="InterPro" id="IPR036388">
    <property type="entry name" value="WH-like_DNA-bd_sf"/>
</dbReference>
<proteinExistence type="inferred from homology"/>
<dbReference type="Gene3D" id="1.10.10.10">
    <property type="entry name" value="Winged helix-like DNA-binding domain superfamily/Winged helix DNA-binding domain"/>
    <property type="match status" value="1"/>
</dbReference>
<dbReference type="Pfam" id="PF04542">
    <property type="entry name" value="Sigma70_r2"/>
    <property type="match status" value="1"/>
</dbReference>
<dbReference type="InterPro" id="IPR013324">
    <property type="entry name" value="RNA_pol_sigma_r3/r4-like"/>
</dbReference>
<feature type="compositionally biased region" description="Low complexity" evidence="6">
    <location>
        <begin position="336"/>
        <end position="379"/>
    </location>
</feature>
<evidence type="ECO:0008006" key="10">
    <source>
        <dbReference type="Google" id="ProtNLM"/>
    </source>
</evidence>
<dbReference type="InterPro" id="IPR039425">
    <property type="entry name" value="RNA_pol_sigma-70-like"/>
</dbReference>
<evidence type="ECO:0000313" key="9">
    <source>
        <dbReference type="EMBL" id="CAA9474935.1"/>
    </source>
</evidence>
<dbReference type="PANTHER" id="PTHR43133">
    <property type="entry name" value="RNA POLYMERASE ECF-TYPE SIGMA FACTO"/>
    <property type="match status" value="1"/>
</dbReference>
<name>A0A6J4RQF2_9ACTN</name>
<evidence type="ECO:0000256" key="1">
    <source>
        <dbReference type="ARBA" id="ARBA00010641"/>
    </source>
</evidence>
<dbReference type="AlphaFoldDB" id="A0A6J4RQF2"/>
<dbReference type="NCBIfam" id="TIGR02937">
    <property type="entry name" value="sigma70-ECF"/>
    <property type="match status" value="1"/>
</dbReference>
<feature type="compositionally biased region" description="Basic and acidic residues" evidence="6">
    <location>
        <begin position="465"/>
        <end position="474"/>
    </location>
</feature>
<gene>
    <name evidence="9" type="ORF">AVDCRST_MAG67-472</name>
</gene>
<feature type="domain" description="RNA polymerase sigma-70 region 2" evidence="7">
    <location>
        <begin position="47"/>
        <end position="113"/>
    </location>
</feature>
<feature type="compositionally biased region" description="Basic and acidic residues" evidence="6">
    <location>
        <begin position="431"/>
        <end position="454"/>
    </location>
</feature>
<keyword evidence="4" id="KW-0238">DNA-binding</keyword>
<dbReference type="SUPFAM" id="SSF88946">
    <property type="entry name" value="Sigma2 domain of RNA polymerase sigma factors"/>
    <property type="match status" value="1"/>
</dbReference>
<evidence type="ECO:0000256" key="2">
    <source>
        <dbReference type="ARBA" id="ARBA00023015"/>
    </source>
</evidence>
<dbReference type="PANTHER" id="PTHR43133:SF8">
    <property type="entry name" value="RNA POLYMERASE SIGMA FACTOR HI_1459-RELATED"/>
    <property type="match status" value="1"/>
</dbReference>
<sequence length="503" mass="52581">MDGFAASAPRSRLALPRRSLHSAGDERLVAQMRSGDEAASRTAFEVLYDRHHRGVLAFCRHMLGSIEEAEDAVQHTFSSAYRALLRDDREISLRAWLYAIARNRCLSMLAARREQVALDDVDDVLPSTTGLALEVEQRSDLRELLADMQRLPEDQRAALVLAELEAHSHKEIGDILGVPPAKVKALVFQARESLMIRRQARETSCADIREQLSVLHGGALRRRELRRHVESCEGCRMFEAEVRRQRAGIAALLPVAPTLALKHSTLAAAFATTTSATAGIGTISGGGAVAGAVAVGTKAMGMKALAVLAVAGSAGGGGYVAVNEVTDSRRAPAPAPAKLSPAPGQAPQPAAVTPVVTPKSSSSAGRSAAAATGATGAQRPADRSGGRSSAGTRGNSEAARAGKATKADRAAARKNGPASRKNAGASSQSSARREAAQNRRDAQRQAALERRARALQESLLRKRKADAARAEKKAASAAPQRPAPPATASPQGSAAPLVPGAAG</sequence>
<dbReference type="EMBL" id="CADCVQ010000017">
    <property type="protein sequence ID" value="CAA9474935.1"/>
    <property type="molecule type" value="Genomic_DNA"/>
</dbReference>
<dbReference type="Pfam" id="PF08281">
    <property type="entry name" value="Sigma70_r4_2"/>
    <property type="match status" value="1"/>
</dbReference>
<dbReference type="GO" id="GO:0006352">
    <property type="term" value="P:DNA-templated transcription initiation"/>
    <property type="evidence" value="ECO:0007669"/>
    <property type="project" value="InterPro"/>
</dbReference>
<organism evidence="9">
    <name type="scientific">uncultured Solirubrobacteraceae bacterium</name>
    <dbReference type="NCBI Taxonomy" id="1162706"/>
    <lineage>
        <taxon>Bacteria</taxon>
        <taxon>Bacillati</taxon>
        <taxon>Actinomycetota</taxon>
        <taxon>Thermoleophilia</taxon>
        <taxon>Solirubrobacterales</taxon>
        <taxon>Solirubrobacteraceae</taxon>
        <taxon>environmental samples</taxon>
    </lineage>
</organism>
<evidence type="ECO:0000256" key="4">
    <source>
        <dbReference type="ARBA" id="ARBA00023125"/>
    </source>
</evidence>
<dbReference type="InterPro" id="IPR007627">
    <property type="entry name" value="RNA_pol_sigma70_r2"/>
</dbReference>
<evidence type="ECO:0000259" key="7">
    <source>
        <dbReference type="Pfam" id="PF04542"/>
    </source>
</evidence>
<accession>A0A6J4RQF2</accession>
<dbReference type="Gene3D" id="1.10.1740.10">
    <property type="match status" value="1"/>
</dbReference>
<evidence type="ECO:0000256" key="6">
    <source>
        <dbReference type="SAM" id="MobiDB-lite"/>
    </source>
</evidence>
<dbReference type="GO" id="GO:0016987">
    <property type="term" value="F:sigma factor activity"/>
    <property type="evidence" value="ECO:0007669"/>
    <property type="project" value="UniProtKB-KW"/>
</dbReference>
<reference evidence="9" key="1">
    <citation type="submission" date="2020-02" db="EMBL/GenBank/DDBJ databases">
        <authorList>
            <person name="Meier V. D."/>
        </authorList>
    </citation>
    <scope>NUCLEOTIDE SEQUENCE</scope>
    <source>
        <strain evidence="9">AVDCRST_MAG67</strain>
    </source>
</reference>
<evidence type="ECO:0000256" key="5">
    <source>
        <dbReference type="ARBA" id="ARBA00023163"/>
    </source>
</evidence>
<evidence type="ECO:0000256" key="3">
    <source>
        <dbReference type="ARBA" id="ARBA00023082"/>
    </source>
</evidence>
<feature type="compositionally biased region" description="Low complexity" evidence="6">
    <location>
        <begin position="386"/>
        <end position="404"/>
    </location>
</feature>
<feature type="region of interest" description="Disordered" evidence="6">
    <location>
        <begin position="331"/>
        <end position="503"/>
    </location>
</feature>
<dbReference type="GO" id="GO:0003677">
    <property type="term" value="F:DNA binding"/>
    <property type="evidence" value="ECO:0007669"/>
    <property type="project" value="UniProtKB-KW"/>
</dbReference>
<dbReference type="InterPro" id="IPR013249">
    <property type="entry name" value="RNA_pol_sigma70_r4_t2"/>
</dbReference>
<keyword evidence="5" id="KW-0804">Transcription</keyword>